<keyword evidence="7 10" id="KW-0443">Lipid metabolism</keyword>
<dbReference type="CDD" id="cd07398">
    <property type="entry name" value="MPP_YbbF-LpxH"/>
    <property type="match status" value="1"/>
</dbReference>
<evidence type="ECO:0000256" key="6">
    <source>
        <dbReference type="ARBA" id="ARBA00022801"/>
    </source>
</evidence>
<evidence type="ECO:0000256" key="3">
    <source>
        <dbReference type="ARBA" id="ARBA00022519"/>
    </source>
</evidence>
<keyword evidence="8 10" id="KW-0472">Membrane</keyword>
<comment type="cofactor">
    <cofactor evidence="10">
        <name>Mn(2+)</name>
        <dbReference type="ChEBI" id="CHEBI:29035"/>
    </cofactor>
    <text evidence="10">Binds 2 Mn(2+) ions per subunit in a binuclear metal center.</text>
</comment>
<feature type="binding site" evidence="10">
    <location>
        <position position="131"/>
    </location>
    <ligand>
        <name>Mn(2+)</name>
        <dbReference type="ChEBI" id="CHEBI:29035"/>
        <label>2</label>
    </ligand>
</feature>
<dbReference type="RefSeq" id="WP_008543337.1">
    <property type="nucleotide sequence ID" value="NZ_JH605008.1"/>
</dbReference>
<dbReference type="AlphaFoldDB" id="H3KH58"/>
<dbReference type="NCBIfam" id="TIGR01854">
    <property type="entry name" value="lipid_A_lpxH"/>
    <property type="match status" value="1"/>
</dbReference>
<dbReference type="OrthoDB" id="9783283at2"/>
<evidence type="ECO:0000256" key="4">
    <source>
        <dbReference type="ARBA" id="ARBA00022556"/>
    </source>
</evidence>
<feature type="domain" description="Calcineurin-like phosphoesterase" evidence="11">
    <location>
        <begin position="22"/>
        <end position="216"/>
    </location>
</feature>
<accession>H3KH58</accession>
<evidence type="ECO:0000256" key="8">
    <source>
        <dbReference type="ARBA" id="ARBA00023136"/>
    </source>
</evidence>
<keyword evidence="13" id="KW-1185">Reference proteome</keyword>
<dbReference type="PANTHER" id="PTHR34990:SF1">
    <property type="entry name" value="UDP-2,3-DIACYLGLUCOSAMINE HYDROLASE"/>
    <property type="match status" value="1"/>
</dbReference>
<evidence type="ECO:0000256" key="9">
    <source>
        <dbReference type="ARBA" id="ARBA00023211"/>
    </source>
</evidence>
<keyword evidence="2 10" id="KW-0444">Lipid biosynthesis</keyword>
<feature type="binding site" evidence="10">
    <location>
        <position position="26"/>
    </location>
    <ligand>
        <name>Mn(2+)</name>
        <dbReference type="ChEBI" id="CHEBI:29035"/>
        <label>1</label>
    </ligand>
</feature>
<name>H3KH58_9BURK</name>
<dbReference type="STRING" id="762967.HMPREF9440_02099"/>
<sequence>MDFAKLPVNAGLKEVPPLTNPVIISDIHLTAQKPKTIMGFLRFMKTVAPRYAELVILGDLFDFWIGDDAMGEAQAIVSQLKLYTSTGRRVIIMQGNRDVMLGPDFAEACGAELVADPIKIDVMGRPILFSHGDAWCLRDEDYQAFRAMVRNPQWQAAVLQKPVAERIAMAKEARAKSEYDKGEKSLADMDVVERAVAEAAREAGVDMVIHGHTHRPAAHVGAAIERWVLPDWELDDTECAGRSGCITFLEGGRPQIQMF</sequence>
<keyword evidence="5 10" id="KW-0479">Metal-binding</keyword>
<comment type="caution">
    <text evidence="12">The sequence shown here is derived from an EMBL/GenBank/DDBJ whole genome shotgun (WGS) entry which is preliminary data.</text>
</comment>
<dbReference type="Gene3D" id="3.60.21.10">
    <property type="match status" value="1"/>
</dbReference>
<feature type="binding site" evidence="10">
    <location>
        <position position="177"/>
    </location>
    <ligand>
        <name>substrate</name>
    </ligand>
</feature>
<reference evidence="12 13" key="1">
    <citation type="submission" date="2011-11" db="EMBL/GenBank/DDBJ databases">
        <authorList>
            <person name="Weinstock G."/>
            <person name="Sodergren E."/>
            <person name="Clifton S."/>
            <person name="Fulton L."/>
            <person name="Fulton B."/>
            <person name="Courtney L."/>
            <person name="Fronick C."/>
            <person name="Harrison M."/>
            <person name="Strong C."/>
            <person name="Farmer C."/>
            <person name="Delahaunty K."/>
            <person name="Markovic C."/>
            <person name="Hall O."/>
            <person name="Minx P."/>
            <person name="Tomlinson C."/>
            <person name="Mitreva M."/>
            <person name="Hou S."/>
            <person name="Chen J."/>
            <person name="Wollam A."/>
            <person name="Pepin K.H."/>
            <person name="Johnson M."/>
            <person name="Bhonagiri V."/>
            <person name="Zhang X."/>
            <person name="Suruliraj S."/>
            <person name="Warren W."/>
            <person name="Chinwalla A."/>
            <person name="Mardis E.R."/>
            <person name="Wilson R.K."/>
        </authorList>
    </citation>
    <scope>NUCLEOTIDE SEQUENCE [LARGE SCALE GENOMIC DNA]</scope>
    <source>
        <strain evidence="12 13">YIT 11816</strain>
    </source>
</reference>
<keyword evidence="9 10" id="KW-0464">Manganese</keyword>
<dbReference type="InterPro" id="IPR010138">
    <property type="entry name" value="UDP-diacylglucosamine_Hdrlase"/>
</dbReference>
<dbReference type="HAMAP" id="MF_00575">
    <property type="entry name" value="LpxH"/>
    <property type="match status" value="1"/>
</dbReference>
<organism evidence="12 13">
    <name type="scientific">Sutterella parvirubra YIT 11816</name>
    <dbReference type="NCBI Taxonomy" id="762967"/>
    <lineage>
        <taxon>Bacteria</taxon>
        <taxon>Pseudomonadati</taxon>
        <taxon>Pseudomonadota</taxon>
        <taxon>Betaproteobacteria</taxon>
        <taxon>Burkholderiales</taxon>
        <taxon>Sutterellaceae</taxon>
        <taxon>Sutterella</taxon>
    </lineage>
</organism>
<feature type="binding site" evidence="10">
    <location>
        <position position="139"/>
    </location>
    <ligand>
        <name>substrate</name>
    </ligand>
</feature>
<keyword evidence="6 10" id="KW-0378">Hydrolase</keyword>
<evidence type="ECO:0000259" key="11">
    <source>
        <dbReference type="Pfam" id="PF00149"/>
    </source>
</evidence>
<evidence type="ECO:0000256" key="10">
    <source>
        <dbReference type="HAMAP-Rule" id="MF_00575"/>
    </source>
</evidence>
<evidence type="ECO:0000256" key="2">
    <source>
        <dbReference type="ARBA" id="ARBA00022516"/>
    </source>
</evidence>
<dbReference type="GO" id="GO:0030145">
    <property type="term" value="F:manganese ion binding"/>
    <property type="evidence" value="ECO:0007669"/>
    <property type="project" value="UniProtKB-UniRule"/>
</dbReference>
<dbReference type="InterPro" id="IPR029052">
    <property type="entry name" value="Metallo-depent_PP-like"/>
</dbReference>
<evidence type="ECO:0000313" key="13">
    <source>
        <dbReference type="Proteomes" id="UP000004956"/>
    </source>
</evidence>
<dbReference type="InterPro" id="IPR004843">
    <property type="entry name" value="Calcineurin-like_PHP"/>
</dbReference>
<feature type="binding site" evidence="10">
    <location>
        <position position="96"/>
    </location>
    <ligand>
        <name>Mn(2+)</name>
        <dbReference type="ChEBI" id="CHEBI:29035"/>
        <label>2</label>
    </ligand>
</feature>
<feature type="binding site" evidence="10">
    <location>
        <position position="212"/>
    </location>
    <ligand>
        <name>Mn(2+)</name>
        <dbReference type="ChEBI" id="CHEBI:29035"/>
        <label>2</label>
    </ligand>
</feature>
<comment type="pathway">
    <text evidence="10">Glycolipid biosynthesis; lipid IV(A) biosynthesis; lipid IV(A) from (3R)-3-hydroxytetradecanoyl-[acyl-carrier-protein] and UDP-N-acetyl-alpha-D-glucosamine: step 4/6.</text>
</comment>
<dbReference type="GO" id="GO:0005737">
    <property type="term" value="C:cytoplasm"/>
    <property type="evidence" value="ECO:0007669"/>
    <property type="project" value="InterPro"/>
</dbReference>
<dbReference type="GO" id="GO:0019897">
    <property type="term" value="C:extrinsic component of plasma membrane"/>
    <property type="evidence" value="ECO:0007669"/>
    <property type="project" value="UniProtKB-UniRule"/>
</dbReference>
<keyword evidence="3 10" id="KW-0997">Cell inner membrane</keyword>
<dbReference type="NCBIfam" id="NF003743">
    <property type="entry name" value="PRK05340.1"/>
    <property type="match status" value="1"/>
</dbReference>
<evidence type="ECO:0000313" key="12">
    <source>
        <dbReference type="EMBL" id="EHY30551.1"/>
    </source>
</evidence>
<evidence type="ECO:0000256" key="7">
    <source>
        <dbReference type="ARBA" id="ARBA00023098"/>
    </source>
</evidence>
<feature type="binding site" evidence="10">
    <location>
        <position position="181"/>
    </location>
    <ligand>
        <name>substrate</name>
    </ligand>
</feature>
<comment type="catalytic activity">
    <reaction evidence="10">
        <text>UDP-2-N,3-O-bis[(3R)-3-hydroxytetradecanoyl]-alpha-D-glucosamine + H2O = 2-N,3-O-bis[(3R)-3-hydroxytetradecanoyl]-alpha-D-glucosaminyl 1-phosphate + UMP + 2 H(+)</text>
        <dbReference type="Rhea" id="RHEA:25213"/>
        <dbReference type="ChEBI" id="CHEBI:15377"/>
        <dbReference type="ChEBI" id="CHEBI:15378"/>
        <dbReference type="ChEBI" id="CHEBI:57865"/>
        <dbReference type="ChEBI" id="CHEBI:57957"/>
        <dbReference type="ChEBI" id="CHEBI:78847"/>
        <dbReference type="EC" id="3.6.1.54"/>
    </reaction>
</comment>
<dbReference type="Proteomes" id="UP000004956">
    <property type="component" value="Unassembled WGS sequence"/>
</dbReference>
<comment type="subcellular location">
    <subcellularLocation>
        <location evidence="10">Cell inner membrane</location>
        <topology evidence="10">Peripheral membrane protein</topology>
        <orientation evidence="10">Cytoplasmic side</orientation>
    </subcellularLocation>
</comment>
<dbReference type="PANTHER" id="PTHR34990">
    <property type="entry name" value="UDP-2,3-DIACYLGLUCOSAMINE HYDROLASE-RELATED"/>
    <property type="match status" value="1"/>
</dbReference>
<evidence type="ECO:0000256" key="5">
    <source>
        <dbReference type="ARBA" id="ARBA00022723"/>
    </source>
</evidence>
<feature type="binding site" evidence="10">
    <location>
        <position position="59"/>
    </location>
    <ligand>
        <name>Mn(2+)</name>
        <dbReference type="ChEBI" id="CHEBI:29035"/>
        <label>2</label>
    </ligand>
</feature>
<dbReference type="Pfam" id="PF00149">
    <property type="entry name" value="Metallophos"/>
    <property type="match status" value="1"/>
</dbReference>
<feature type="binding site" evidence="10">
    <location>
        <position position="184"/>
    </location>
    <ligand>
        <name>substrate</name>
    </ligand>
</feature>
<feature type="binding site" evidence="10">
    <location>
        <position position="59"/>
    </location>
    <ligand>
        <name>Mn(2+)</name>
        <dbReference type="ChEBI" id="CHEBI:29035"/>
        <label>1</label>
    </ligand>
</feature>
<feature type="binding site" evidence="10">
    <location>
        <position position="212"/>
    </location>
    <ligand>
        <name>substrate</name>
    </ligand>
</feature>
<dbReference type="PATRIC" id="fig|762967.3.peg.1654"/>
<dbReference type="GO" id="GO:0009245">
    <property type="term" value="P:lipid A biosynthetic process"/>
    <property type="evidence" value="ECO:0007669"/>
    <property type="project" value="UniProtKB-UniRule"/>
</dbReference>
<gene>
    <name evidence="10" type="primary">lpxH</name>
    <name evidence="12" type="ORF">HMPREF9440_02099</name>
</gene>
<comment type="function">
    <text evidence="10">Hydrolyzes the pyrophosphate bond of UDP-2,3-diacylglucosamine to yield 2,3-diacylglucosamine 1-phosphate (lipid X) and UMP by catalyzing the attack of water at the alpha-P atom. Involved in the biosynthesis of lipid A, a phosphorylated glycolipid that anchors the lipopolysaccharide to the outer membrane of the cell.</text>
</comment>
<dbReference type="UniPathway" id="UPA00359">
    <property type="reaction ID" value="UER00480"/>
</dbReference>
<comment type="similarity">
    <text evidence="10">Belongs to the LpxH family.</text>
</comment>
<evidence type="ECO:0000256" key="1">
    <source>
        <dbReference type="ARBA" id="ARBA00022475"/>
    </source>
</evidence>
<feature type="binding site" evidence="10">
    <location>
        <begin position="96"/>
        <end position="97"/>
    </location>
    <ligand>
        <name>substrate</name>
    </ligand>
</feature>
<keyword evidence="4 10" id="KW-0441">Lipid A biosynthesis</keyword>
<proteinExistence type="inferred from homology"/>
<feature type="binding site" evidence="10">
    <location>
        <position position="28"/>
    </location>
    <ligand>
        <name>Mn(2+)</name>
        <dbReference type="ChEBI" id="CHEBI:29035"/>
        <label>1</label>
    </ligand>
</feature>
<dbReference type="EMBL" id="AFBQ01000314">
    <property type="protein sequence ID" value="EHY30551.1"/>
    <property type="molecule type" value="Genomic_DNA"/>
</dbReference>
<dbReference type="HOGENOM" id="CLU_074586_0_0_4"/>
<dbReference type="InterPro" id="IPR043461">
    <property type="entry name" value="LpxH-like"/>
</dbReference>
<dbReference type="GO" id="GO:0008758">
    <property type="term" value="F:UDP-2,3-diacylglucosamine hydrolase activity"/>
    <property type="evidence" value="ECO:0007669"/>
    <property type="project" value="UniProtKB-UniRule"/>
</dbReference>
<dbReference type="EC" id="3.6.1.54" evidence="10"/>
<dbReference type="SUPFAM" id="SSF56300">
    <property type="entry name" value="Metallo-dependent phosphatases"/>
    <property type="match status" value="1"/>
</dbReference>
<protein>
    <recommendedName>
        <fullName evidence="10">UDP-2,3-diacylglucosamine hydrolase</fullName>
        <ecNumber evidence="10">3.6.1.54</ecNumber>
    </recommendedName>
    <alternativeName>
        <fullName evidence="10">UDP-2,3-diacylglucosamine diphosphatase</fullName>
    </alternativeName>
</protein>
<keyword evidence="1 10" id="KW-1003">Cell membrane</keyword>
<feature type="binding site" evidence="10">
    <location>
        <position position="214"/>
    </location>
    <ligand>
        <name>Mn(2+)</name>
        <dbReference type="ChEBI" id="CHEBI:29035"/>
        <label>1</label>
    </ligand>
</feature>